<protein>
    <submittedName>
        <fullName evidence="1">Uncharacterized protein</fullName>
    </submittedName>
</protein>
<evidence type="ECO:0000313" key="2">
    <source>
        <dbReference type="Proteomes" id="UP000295433"/>
    </source>
</evidence>
<evidence type="ECO:0000313" key="1">
    <source>
        <dbReference type="EMBL" id="TCV06305.1"/>
    </source>
</evidence>
<proteinExistence type="predicted"/>
<gene>
    <name evidence="1" type="ORF">EDC54_104214</name>
</gene>
<dbReference type="EMBL" id="SMBY01000004">
    <property type="protein sequence ID" value="TCV06305.1"/>
    <property type="molecule type" value="Genomic_DNA"/>
</dbReference>
<name>A0A4R3VPX6_9GAMM</name>
<reference evidence="1 2" key="1">
    <citation type="submission" date="2019-03" db="EMBL/GenBank/DDBJ databases">
        <title>Genomic Encyclopedia of Type Strains, Phase IV (KMG-IV): sequencing the most valuable type-strain genomes for metagenomic binning, comparative biology and taxonomic classification.</title>
        <authorList>
            <person name="Goeker M."/>
        </authorList>
    </citation>
    <scope>NUCLEOTIDE SEQUENCE [LARGE SCALE GENOMIC DNA]</scope>
    <source>
        <strain evidence="1 2">DSM 16730</strain>
    </source>
</reference>
<dbReference type="Proteomes" id="UP000295433">
    <property type="component" value="Unassembled WGS sequence"/>
</dbReference>
<comment type="caution">
    <text evidence="1">The sequence shown here is derived from an EMBL/GenBank/DDBJ whole genome shotgun (WGS) entry which is preliminary data.</text>
</comment>
<sequence>MRIEERLIQEDYLQADFLFKVDQVKPDSIEDKLDSMHQSK</sequence>
<organism evidence="1 2">
    <name type="scientific">Samsonia erythrinae</name>
    <dbReference type="NCBI Taxonomy" id="160434"/>
    <lineage>
        <taxon>Bacteria</taxon>
        <taxon>Pseudomonadati</taxon>
        <taxon>Pseudomonadota</taxon>
        <taxon>Gammaproteobacteria</taxon>
        <taxon>Enterobacterales</taxon>
        <taxon>Pectobacteriaceae</taxon>
        <taxon>Samsonia</taxon>
    </lineage>
</organism>
<accession>A0A4R3VPX6</accession>
<keyword evidence="2" id="KW-1185">Reference proteome</keyword>
<dbReference type="AlphaFoldDB" id="A0A4R3VPX6"/>